<dbReference type="AlphaFoldDB" id="A0AAE3XT79"/>
<dbReference type="GO" id="GO:0022857">
    <property type="term" value="F:transmembrane transporter activity"/>
    <property type="evidence" value="ECO:0007669"/>
    <property type="project" value="InterPro"/>
</dbReference>
<dbReference type="GO" id="GO:0005886">
    <property type="term" value="C:plasma membrane"/>
    <property type="evidence" value="ECO:0007669"/>
    <property type="project" value="TreeGrafter"/>
</dbReference>
<dbReference type="EMBL" id="JAVDQD010000009">
    <property type="protein sequence ID" value="MDR6241574.1"/>
    <property type="molecule type" value="Genomic_DNA"/>
</dbReference>
<comment type="similarity">
    <text evidence="2">Belongs to the membrane fusion protein (MFP) (TC 8.A.1) family.</text>
</comment>
<reference evidence="8" key="1">
    <citation type="submission" date="2023-07" db="EMBL/GenBank/DDBJ databases">
        <title>Genomic Encyclopedia of Type Strains, Phase IV (KMG-IV): sequencing the most valuable type-strain genomes for metagenomic binning, comparative biology and taxonomic classification.</title>
        <authorList>
            <person name="Goeker M."/>
        </authorList>
    </citation>
    <scope>NUCLEOTIDE SEQUENCE</scope>
    <source>
        <strain evidence="8">DSM 26174</strain>
    </source>
</reference>
<dbReference type="RefSeq" id="WP_309942468.1">
    <property type="nucleotide sequence ID" value="NZ_AP025307.1"/>
</dbReference>
<dbReference type="Pfam" id="PF25917">
    <property type="entry name" value="BSH_RND"/>
    <property type="match status" value="1"/>
</dbReference>
<keyword evidence="9" id="KW-1185">Reference proteome</keyword>
<dbReference type="Pfam" id="PF25944">
    <property type="entry name" value="Beta-barrel_RND"/>
    <property type="match status" value="1"/>
</dbReference>
<feature type="domain" description="Multidrug resistance protein MdtA-like alpha-helical hairpin" evidence="4">
    <location>
        <begin position="102"/>
        <end position="171"/>
    </location>
</feature>
<protein>
    <submittedName>
        <fullName evidence="8">Membrane fusion protein (Multidrug efflux system)</fullName>
    </submittedName>
</protein>
<dbReference type="Gene3D" id="2.40.420.20">
    <property type="match status" value="1"/>
</dbReference>
<dbReference type="Proteomes" id="UP001185092">
    <property type="component" value="Unassembled WGS sequence"/>
</dbReference>
<feature type="domain" description="Multidrug resistance protein MdtA-like C-terminal permuted SH3" evidence="7">
    <location>
        <begin position="313"/>
        <end position="373"/>
    </location>
</feature>
<name>A0AAE3XT79_9BACT</name>
<evidence type="ECO:0000256" key="1">
    <source>
        <dbReference type="ARBA" id="ARBA00004196"/>
    </source>
</evidence>
<feature type="domain" description="Multidrug resistance protein MdtA-like barrel-sandwich hybrid" evidence="5">
    <location>
        <begin position="64"/>
        <end position="193"/>
    </location>
</feature>
<dbReference type="SUPFAM" id="SSF111369">
    <property type="entry name" value="HlyD-like secretion proteins"/>
    <property type="match status" value="1"/>
</dbReference>
<dbReference type="Gene3D" id="1.10.287.470">
    <property type="entry name" value="Helix hairpin bin"/>
    <property type="match status" value="1"/>
</dbReference>
<gene>
    <name evidence="8" type="ORF">HNQ88_004661</name>
</gene>
<evidence type="ECO:0000313" key="9">
    <source>
        <dbReference type="Proteomes" id="UP001185092"/>
    </source>
</evidence>
<feature type="domain" description="Multidrug resistance protein MdtA-like beta-barrel" evidence="6">
    <location>
        <begin position="245"/>
        <end position="307"/>
    </location>
</feature>
<evidence type="ECO:0000259" key="6">
    <source>
        <dbReference type="Pfam" id="PF25944"/>
    </source>
</evidence>
<dbReference type="Pfam" id="PF25876">
    <property type="entry name" value="HH_MFP_RND"/>
    <property type="match status" value="1"/>
</dbReference>
<dbReference type="InterPro" id="IPR058624">
    <property type="entry name" value="MdtA-like_HH"/>
</dbReference>
<dbReference type="InterPro" id="IPR006143">
    <property type="entry name" value="RND_pump_MFP"/>
</dbReference>
<evidence type="ECO:0000313" key="8">
    <source>
        <dbReference type="EMBL" id="MDR6241574.1"/>
    </source>
</evidence>
<evidence type="ECO:0000256" key="2">
    <source>
        <dbReference type="ARBA" id="ARBA00009477"/>
    </source>
</evidence>
<accession>A0AAE3XT79</accession>
<evidence type="ECO:0000259" key="4">
    <source>
        <dbReference type="Pfam" id="PF25876"/>
    </source>
</evidence>
<dbReference type="NCBIfam" id="TIGR01730">
    <property type="entry name" value="RND_mfp"/>
    <property type="match status" value="1"/>
</dbReference>
<evidence type="ECO:0000259" key="7">
    <source>
        <dbReference type="Pfam" id="PF25967"/>
    </source>
</evidence>
<dbReference type="Gene3D" id="2.40.50.100">
    <property type="match status" value="1"/>
</dbReference>
<feature type="coiled-coil region" evidence="3">
    <location>
        <begin position="102"/>
        <end position="160"/>
    </location>
</feature>
<dbReference type="InterPro" id="IPR058625">
    <property type="entry name" value="MdtA-like_BSH"/>
</dbReference>
<dbReference type="PANTHER" id="PTHR30158">
    <property type="entry name" value="ACRA/E-RELATED COMPONENT OF DRUG EFFLUX TRANSPORTER"/>
    <property type="match status" value="1"/>
</dbReference>
<dbReference type="Gene3D" id="2.40.30.170">
    <property type="match status" value="1"/>
</dbReference>
<dbReference type="GO" id="GO:0046677">
    <property type="term" value="P:response to antibiotic"/>
    <property type="evidence" value="ECO:0007669"/>
    <property type="project" value="TreeGrafter"/>
</dbReference>
<dbReference type="InterPro" id="IPR058627">
    <property type="entry name" value="MdtA-like_C"/>
</dbReference>
<sequence length="393" mass="43922">MLSHSFRKNHFFWIFLLTLGLFSCKKNEQKALPPSKVEVVKIKIKDVPIYKEFVGQVYGQVDIPIRARVDGYLEGLYFDEGRKVKKGQLLYSIDAQPFEAEVAQMESQLAEAKIRLIKSKNDLDRYIPLAEINAVSQSDLDAVEAEYGAAQEAVKAAQASLRIAKINLSYTRIHSPINGLIGRTKAKVGEYVGRDPNPVILNQVSEIDTILVQFFITEKDYLLMARRYIVEGETPASLSEVEEDEVSQSTDLSLILADGSTFEYKGKFDFLDREVDPTTGSILVQASFPNPINLIRPGQFAKVKANVEDIEGAYVIPQKCVVSFQGKNFVYVVGKDNQVEQKSVTLGPNYKDYSVVLTGLESTDMVVVEGLQKVRIGATVNPVEVEFKSNYVE</sequence>
<dbReference type="PROSITE" id="PS51257">
    <property type="entry name" value="PROKAR_LIPOPROTEIN"/>
    <property type="match status" value="1"/>
</dbReference>
<comment type="caution">
    <text evidence="8">The sequence shown here is derived from an EMBL/GenBank/DDBJ whole genome shotgun (WGS) entry which is preliminary data.</text>
</comment>
<proteinExistence type="inferred from homology"/>
<organism evidence="8 9">
    <name type="scientific">Aureibacter tunicatorum</name>
    <dbReference type="NCBI Taxonomy" id="866807"/>
    <lineage>
        <taxon>Bacteria</taxon>
        <taxon>Pseudomonadati</taxon>
        <taxon>Bacteroidota</taxon>
        <taxon>Cytophagia</taxon>
        <taxon>Cytophagales</taxon>
        <taxon>Persicobacteraceae</taxon>
        <taxon>Aureibacter</taxon>
    </lineage>
</organism>
<dbReference type="Pfam" id="PF25967">
    <property type="entry name" value="RND-MFP_C"/>
    <property type="match status" value="1"/>
</dbReference>
<dbReference type="InterPro" id="IPR058626">
    <property type="entry name" value="MdtA-like_b-barrel"/>
</dbReference>
<keyword evidence="3" id="KW-0175">Coiled coil</keyword>
<evidence type="ECO:0000256" key="3">
    <source>
        <dbReference type="SAM" id="Coils"/>
    </source>
</evidence>
<evidence type="ECO:0000259" key="5">
    <source>
        <dbReference type="Pfam" id="PF25917"/>
    </source>
</evidence>
<comment type="subcellular location">
    <subcellularLocation>
        <location evidence="1">Cell envelope</location>
    </subcellularLocation>
</comment>